<feature type="chain" id="PRO_5015523109" evidence="2">
    <location>
        <begin position="24"/>
        <end position="843"/>
    </location>
</feature>
<evidence type="ECO:0000313" key="6">
    <source>
        <dbReference type="Proteomes" id="UP000237640"/>
    </source>
</evidence>
<dbReference type="EMBL" id="PVYX01000001">
    <property type="protein sequence ID" value="PRX57803.1"/>
    <property type="molecule type" value="Genomic_DNA"/>
</dbReference>
<evidence type="ECO:0000259" key="3">
    <source>
        <dbReference type="Pfam" id="PF01835"/>
    </source>
</evidence>
<dbReference type="InterPro" id="IPR002890">
    <property type="entry name" value="MG2"/>
</dbReference>
<accession>A0A2T0MJQ8</accession>
<dbReference type="InterPro" id="IPR037066">
    <property type="entry name" value="Plug_dom_sf"/>
</dbReference>
<protein>
    <submittedName>
        <fullName evidence="5">TonB-dependent receptor-like protein</fullName>
    </submittedName>
</protein>
<keyword evidence="5" id="KW-0675">Receptor</keyword>
<dbReference type="Gene3D" id="2.170.130.10">
    <property type="entry name" value="TonB-dependent receptor, plug domain"/>
    <property type="match status" value="1"/>
</dbReference>
<dbReference type="InterPro" id="IPR012910">
    <property type="entry name" value="Plug_dom"/>
</dbReference>
<dbReference type="Pfam" id="PF07715">
    <property type="entry name" value="Plug"/>
    <property type="match status" value="1"/>
</dbReference>
<comment type="caution">
    <text evidence="5">The sequence shown here is derived from an EMBL/GenBank/DDBJ whole genome shotgun (WGS) entry which is preliminary data.</text>
</comment>
<gene>
    <name evidence="5" type="ORF">CLV81_1815</name>
</gene>
<dbReference type="GO" id="GO:0004866">
    <property type="term" value="F:endopeptidase inhibitor activity"/>
    <property type="evidence" value="ECO:0007669"/>
    <property type="project" value="InterPro"/>
</dbReference>
<dbReference type="AlphaFoldDB" id="A0A2T0MJQ8"/>
<evidence type="ECO:0000313" key="5">
    <source>
        <dbReference type="EMBL" id="PRX57803.1"/>
    </source>
</evidence>
<comment type="similarity">
    <text evidence="1">Belongs to the TonB-dependent receptor family.</text>
</comment>
<keyword evidence="1" id="KW-0472">Membrane</keyword>
<comment type="subcellular location">
    <subcellularLocation>
        <location evidence="1">Cell outer membrane</location>
        <topology evidence="1">Multi-pass membrane protein</topology>
    </subcellularLocation>
</comment>
<reference evidence="5 6" key="1">
    <citation type="submission" date="2018-03" db="EMBL/GenBank/DDBJ databases">
        <title>Genomic Encyclopedia of Archaeal and Bacterial Type Strains, Phase II (KMG-II): from individual species to whole genera.</title>
        <authorList>
            <person name="Goeker M."/>
        </authorList>
    </citation>
    <scope>NUCLEOTIDE SEQUENCE [LARGE SCALE GENOMIC DNA]</scope>
    <source>
        <strain evidence="5 6">DSM 25027</strain>
    </source>
</reference>
<evidence type="ECO:0000259" key="4">
    <source>
        <dbReference type="Pfam" id="PF07715"/>
    </source>
</evidence>
<feature type="domain" description="Macroglobulin" evidence="3">
    <location>
        <begin position="48"/>
        <end position="129"/>
    </location>
</feature>
<feature type="domain" description="TonB-dependent receptor plug" evidence="4">
    <location>
        <begin position="643"/>
        <end position="731"/>
    </location>
</feature>
<keyword evidence="1" id="KW-0812">Transmembrane</keyword>
<evidence type="ECO:0000256" key="2">
    <source>
        <dbReference type="SAM" id="SignalP"/>
    </source>
</evidence>
<dbReference type="Pfam" id="PF01835">
    <property type="entry name" value="MG2"/>
    <property type="match status" value="1"/>
</dbReference>
<name>A0A2T0MJQ8_9FLAO</name>
<keyword evidence="1" id="KW-0998">Cell outer membrane</keyword>
<keyword evidence="1" id="KW-0813">Transport</keyword>
<proteinExistence type="inferred from homology"/>
<dbReference type="InterPro" id="IPR039426">
    <property type="entry name" value="TonB-dep_rcpt-like"/>
</dbReference>
<dbReference type="Proteomes" id="UP000237640">
    <property type="component" value="Unassembled WGS sequence"/>
</dbReference>
<dbReference type="SUPFAM" id="SSF56935">
    <property type="entry name" value="Porins"/>
    <property type="match status" value="1"/>
</dbReference>
<feature type="signal peptide" evidence="2">
    <location>
        <begin position="1"/>
        <end position="23"/>
    </location>
</feature>
<keyword evidence="6" id="KW-1185">Reference proteome</keyword>
<dbReference type="PROSITE" id="PS52016">
    <property type="entry name" value="TONB_DEPENDENT_REC_3"/>
    <property type="match status" value="1"/>
</dbReference>
<keyword evidence="1" id="KW-1134">Transmembrane beta strand</keyword>
<sequence>MLEKNTSFFLSLLCLLMFFISTAQESNQGMANVYKSLGAYGRIWTPEKIYVHTDKKIYRPGETIWAKAYILDGITHKNGTNSNIFYFEILGPNGNTISKKRVFRDKPGAEISFEIPNNVASGTYTIRACSKFMLNDLEPFYFEQELFIGNSRVGYVEKLENRTSPDTDAKTQLSDIQLSVHAEGGHLIYGIKGAIGVKANDSFGRPVSVRGEIINDYNEVITSFDTGDYGLAKCVFKPIKGNIYFIRTTSDSEDGKYPLPTILDSGYTLQIENLGPQMIISAKTNQPNGLKGTVLVGHTRGERFLWFQGTQIHNSEYNIRIPSDPLNDGIAHFTLFTEKGEPVCERLVYVENTGNPPKLKFTNQKLSENGEVSLQFTLSDSDGAYTSGDFSISVLENQTESNKNDLDLSMKDWLNLLSDLGHEPLAFAILAEPHPIKRRKTLDVLLLCSSWKRFSWKNWVHERPIDTYIAPEKGIVINGKVTSISNPLQIVPAIISLDILGADFYQTQKRTDSEGRFKFGPFDFTDSITMVLKASKLSGRSKSERRKVVIDLDEDGPFEFPVKVTKSRDFGKQSESADKVAPATTQKRYAPGDYDFETGKDITKLEEVVVTEKKLTKKELIAEQIKKITLYNRPSFRVFADSLPYTGIRNVLDLFRTLPGVQVKGPIGGETVRIRYGVNSILLPTEPIYLVDGVQVPLDAIKIMNSLDVMFIDVLKGAEASIYGIRGANGAIAVYTRRGTGLDYAGGQGDIGNGNRASPHMLTFTQPGFDSAKVFLNLPCPTSQTISTHSTVFWEPNVRIIGAKHKTLRFCAGTSDAKSYHVRVEGITEDGKAISEIFTLNLD</sequence>
<dbReference type="GO" id="GO:0009279">
    <property type="term" value="C:cell outer membrane"/>
    <property type="evidence" value="ECO:0007669"/>
    <property type="project" value="UniProtKB-SubCell"/>
</dbReference>
<organism evidence="5 6">
    <name type="scientific">Flagellimonas meridianipacifica</name>
    <dbReference type="NCBI Taxonomy" id="1080225"/>
    <lineage>
        <taxon>Bacteria</taxon>
        <taxon>Pseudomonadati</taxon>
        <taxon>Bacteroidota</taxon>
        <taxon>Flavobacteriia</taxon>
        <taxon>Flavobacteriales</taxon>
        <taxon>Flavobacteriaceae</taxon>
        <taxon>Flagellimonas</taxon>
    </lineage>
</organism>
<keyword evidence="2" id="KW-0732">Signal</keyword>
<evidence type="ECO:0000256" key="1">
    <source>
        <dbReference type="PROSITE-ProRule" id="PRU01360"/>
    </source>
</evidence>
<dbReference type="Gene3D" id="2.60.40.1930">
    <property type="match status" value="1"/>
</dbReference>